<feature type="transmembrane region" description="Helical" evidence="1">
    <location>
        <begin position="189"/>
        <end position="211"/>
    </location>
</feature>
<keyword evidence="1" id="KW-0812">Transmembrane</keyword>
<protein>
    <submittedName>
        <fullName evidence="2">12721_t:CDS:1</fullName>
    </submittedName>
</protein>
<feature type="transmembrane region" description="Helical" evidence="1">
    <location>
        <begin position="257"/>
        <end position="278"/>
    </location>
</feature>
<reference evidence="2 3" key="1">
    <citation type="submission" date="2021-06" db="EMBL/GenBank/DDBJ databases">
        <authorList>
            <person name="Kallberg Y."/>
            <person name="Tangrot J."/>
            <person name="Rosling A."/>
        </authorList>
    </citation>
    <scope>NUCLEOTIDE SEQUENCE [LARGE SCALE GENOMIC DNA]</scope>
    <source>
        <strain evidence="2 3">120-4 pot B 10/14</strain>
    </source>
</reference>
<keyword evidence="1" id="KW-0472">Membrane</keyword>
<gene>
    <name evidence="2" type="ORF">GMARGA_LOCUS22007</name>
</gene>
<organism evidence="2 3">
    <name type="scientific">Gigaspora margarita</name>
    <dbReference type="NCBI Taxonomy" id="4874"/>
    <lineage>
        <taxon>Eukaryota</taxon>
        <taxon>Fungi</taxon>
        <taxon>Fungi incertae sedis</taxon>
        <taxon>Mucoromycota</taxon>
        <taxon>Glomeromycotina</taxon>
        <taxon>Glomeromycetes</taxon>
        <taxon>Diversisporales</taxon>
        <taxon>Gigasporaceae</taxon>
        <taxon>Gigaspora</taxon>
    </lineage>
</organism>
<name>A0ABN7VSI8_GIGMA</name>
<evidence type="ECO:0000313" key="3">
    <source>
        <dbReference type="Proteomes" id="UP000789901"/>
    </source>
</evidence>
<comment type="caution">
    <text evidence="2">The sequence shown here is derived from an EMBL/GenBank/DDBJ whole genome shotgun (WGS) entry which is preliminary data.</text>
</comment>
<proteinExistence type="predicted"/>
<accession>A0ABN7VSI8</accession>
<sequence length="362" mass="42049">MNNYSIITVNDEIKNNKLDENTNNSPKIIVQELLKFNNRRLNRVIVSAVIMKIMDNDKKQIDKNVEYLSKFMSAVIEMILKVDDPQGILFEFLKKCIKVPPELEEKIIEMKKDDKIVIRKFNECTVLDFSKEPKNNETTKCFLPLPNLFKTTEPKNFIEVLLSAILNSTSLPRKHSNFKELADLRSIRFVNLSISQLRFIEGIGIFIAVLLSEIPPDNDNIANTFVSFDQSLKNVWMMLQSDYDSLTPWTNNRLLDILRIVFSFTTVIIILNILTCACRMDRICSTVMLPFAEYLESYDSSESQKSLNNFKLQDIKDASYIVYDVPTSYFNEQEQIVLAKELCEMSKISDYDPKKFEKMSKM</sequence>
<keyword evidence="3" id="KW-1185">Reference proteome</keyword>
<dbReference type="Proteomes" id="UP000789901">
    <property type="component" value="Unassembled WGS sequence"/>
</dbReference>
<evidence type="ECO:0000313" key="2">
    <source>
        <dbReference type="EMBL" id="CAG8795556.1"/>
    </source>
</evidence>
<keyword evidence="1" id="KW-1133">Transmembrane helix</keyword>
<evidence type="ECO:0000256" key="1">
    <source>
        <dbReference type="SAM" id="Phobius"/>
    </source>
</evidence>
<dbReference type="EMBL" id="CAJVQB010020851">
    <property type="protein sequence ID" value="CAG8795556.1"/>
    <property type="molecule type" value="Genomic_DNA"/>
</dbReference>